<gene>
    <name evidence="14" type="primary">LOC542697</name>
</gene>
<dbReference type="PANTHER" id="PTHR10593:SF214">
    <property type="entry name" value="PROTEIN INDETERMINATE-DOMAIN 5, CHLOROPLASTIC"/>
    <property type="match status" value="1"/>
</dbReference>
<keyword evidence="5" id="KW-0805">Transcription regulation</keyword>
<dbReference type="InParanoid" id="A0A804LVK5"/>
<dbReference type="GO" id="GO:0008270">
    <property type="term" value="F:zinc ion binding"/>
    <property type="evidence" value="ECO:0007669"/>
    <property type="project" value="UniProtKB-KW"/>
</dbReference>
<evidence type="ECO:0000256" key="5">
    <source>
        <dbReference type="ARBA" id="ARBA00023015"/>
    </source>
</evidence>
<dbReference type="SMART" id="SM00355">
    <property type="entry name" value="ZnF_C2H2"/>
    <property type="match status" value="3"/>
</dbReference>
<keyword evidence="1" id="KW-0479">Metal-binding</keyword>
<dbReference type="Pfam" id="PF22995">
    <property type="entry name" value="C2CH-3rd_BIRD-IDD"/>
    <property type="match status" value="1"/>
</dbReference>
<evidence type="ECO:0000259" key="13">
    <source>
        <dbReference type="PROSITE" id="PS50157"/>
    </source>
</evidence>
<comment type="function">
    <text evidence="8">Transcription activator that acts as a flowering master switch in both long and short days, independently of the circadian clock. Promotes flowering upstream of HD1 by up-regulating FTL1, FTL4, FTL5, FTL6, EHD1, HD3A and RFT1. Seems to repress FTL11 expression. May recognize the consensus motif 5'-TTTGTCGTAAT-3' in target gene promoters.</text>
</comment>
<name>A0A804LVK5_MAIZE</name>
<dbReference type="InterPro" id="IPR055187">
    <property type="entry name" value="C2CH-3rd_BIRD-IDD"/>
</dbReference>
<dbReference type="PROSITE" id="PS00028">
    <property type="entry name" value="ZINC_FINGER_C2H2_1"/>
    <property type="match status" value="1"/>
</dbReference>
<keyword evidence="2" id="KW-0677">Repeat</keyword>
<dbReference type="InterPro" id="IPR036236">
    <property type="entry name" value="Znf_C2H2_sf"/>
</dbReference>
<evidence type="ECO:0000256" key="11">
    <source>
        <dbReference type="PROSITE-ProRule" id="PRU00042"/>
    </source>
</evidence>
<evidence type="ECO:0000256" key="12">
    <source>
        <dbReference type="SAM" id="MobiDB-lite"/>
    </source>
</evidence>
<feature type="compositionally biased region" description="Pro residues" evidence="12">
    <location>
        <begin position="158"/>
        <end position="171"/>
    </location>
</feature>
<feature type="region of interest" description="Disordered" evidence="12">
    <location>
        <begin position="149"/>
        <end position="181"/>
    </location>
</feature>
<dbReference type="InterPro" id="IPR013087">
    <property type="entry name" value="Znf_C2H2_type"/>
</dbReference>
<evidence type="ECO:0000313" key="14">
    <source>
        <dbReference type="EnsemblPlants" id="Zm00001eb039810_P002"/>
    </source>
</evidence>
<feature type="region of interest" description="Disordered" evidence="12">
    <location>
        <begin position="389"/>
        <end position="414"/>
    </location>
</feature>
<keyword evidence="4" id="KW-0862">Zinc</keyword>
<dbReference type="Pfam" id="PF12874">
    <property type="entry name" value="zf-met"/>
    <property type="match status" value="1"/>
</dbReference>
<dbReference type="PANTHER" id="PTHR10593">
    <property type="entry name" value="SERINE/THREONINE-PROTEIN KINASE RIO"/>
    <property type="match status" value="1"/>
</dbReference>
<dbReference type="InterPro" id="IPR055185">
    <property type="entry name" value="C2CH-4th_BIRD-IDD"/>
</dbReference>
<proteinExistence type="evidence at protein level"/>
<evidence type="ECO:0000313" key="15">
    <source>
        <dbReference type="Proteomes" id="UP000007305"/>
    </source>
</evidence>
<dbReference type="EnsemblPlants" id="Zm00001eb039810_T002">
    <property type="protein sequence ID" value="Zm00001eb039810_P002"/>
    <property type="gene ID" value="Zm00001eb039810"/>
</dbReference>
<sequence length="674" mass="72217">MRFVYECISRARGWVCLDFLPPRSGRPHRHQLLHFPHYSLFICCVLLCREETLIRPLWHTDPSVSMSMSMHEFLSSVLQPAVHIYCDRSIDRLCGRSRIEWSQLARYSVVVVVVGRTPEEGAREEYRTAASNMAAASSAHLFGLGDGQMQMQPQQQQAPPPPLVNNPAAPPPKKKRNQPDPDAEVIALSPKTLMATNRFVCEVCNKGFQREQNLQLHRRGHNLPWKLKQKNPKETRRRVYLCPEPTCVHHDPSRALGDLTGIKKHYCRKHGEKKWKCDKCNKRYAVQSDWKAHSKTCGTREYRCDCGTLFSRRDSFITHRAFCDALAQESARVPPMGAGMYGTGGMALGLSGMATSQLQSFQDQTHSSATTAISNNPTAQFEHLMQSSTGSPVFRGAQPTSSSSSPFYLGGAEDGHQSLSGHTSLLHGNKQAYHGLMLLPEQQHQAGSNGLLNLGFFSGGSSGQDARLVFPDQFNGAVGGNVRGDGSEHGNSGANTESAAIFSGNLMGNHQMASSAGFSSSLYNSSETAAPAQMSATALLQKAAQMGATTSSGNVNSLLRGLGSSAGGTLNGRPAGAAAGFMAGESSSARSTSQAENESQFRDLMNTLAASGSGAAGTAFSGGFPGMDDSKLSTRDFLGVGGSVVRSMGGAAGLPLRHGGAAGIGMGSLDTEMK</sequence>
<protein>
    <recommendedName>
        <fullName evidence="9">Protein EARLY HEADING DATE 2</fullName>
    </recommendedName>
    <alternativeName>
        <fullName evidence="10">Protein RICE INDETERMINATE 1</fullName>
    </alternativeName>
</protein>
<keyword evidence="6" id="KW-0010">Activator</keyword>
<reference evidence="14" key="3">
    <citation type="submission" date="2021-05" db="UniProtKB">
        <authorList>
            <consortium name="EnsemblPlants"/>
        </authorList>
    </citation>
    <scope>IDENTIFICATION</scope>
    <source>
        <strain evidence="14">cv. B73</strain>
    </source>
</reference>
<evidence type="ECO:0000256" key="10">
    <source>
        <dbReference type="ARBA" id="ARBA00083437"/>
    </source>
</evidence>
<dbReference type="FunFam" id="3.30.160.60:FF:000131">
    <property type="entry name" value="protein indeterminate-domain 5, chloroplastic-like"/>
    <property type="match status" value="1"/>
</dbReference>
<feature type="domain" description="C2H2-type" evidence="13">
    <location>
        <begin position="199"/>
        <end position="221"/>
    </location>
</feature>
<dbReference type="SUPFAM" id="SSF57667">
    <property type="entry name" value="beta-beta-alpha zinc fingers"/>
    <property type="match status" value="1"/>
</dbReference>
<accession>A0A804LVK5</accession>
<evidence type="ECO:0000256" key="4">
    <source>
        <dbReference type="ARBA" id="ARBA00022833"/>
    </source>
</evidence>
<evidence type="ECO:0000256" key="6">
    <source>
        <dbReference type="ARBA" id="ARBA00023159"/>
    </source>
</evidence>
<dbReference type="Proteomes" id="UP000007305">
    <property type="component" value="Chromosome 1"/>
</dbReference>
<evidence type="ECO:0000256" key="1">
    <source>
        <dbReference type="ARBA" id="ARBA00022723"/>
    </source>
</evidence>
<dbReference type="GO" id="GO:0005634">
    <property type="term" value="C:nucleus"/>
    <property type="evidence" value="ECO:0000318"/>
    <property type="project" value="GO_Central"/>
</dbReference>
<dbReference type="InterPro" id="IPR055186">
    <property type="entry name" value="C2H2-2nd_BIRD-IDD"/>
</dbReference>
<evidence type="ECO:0000256" key="2">
    <source>
        <dbReference type="ARBA" id="ARBA00022737"/>
    </source>
</evidence>
<dbReference type="InterPro" id="IPR031140">
    <property type="entry name" value="IDD1-16"/>
</dbReference>
<organism evidence="14 15">
    <name type="scientific">Zea mays</name>
    <name type="common">Maize</name>
    <dbReference type="NCBI Taxonomy" id="4577"/>
    <lineage>
        <taxon>Eukaryota</taxon>
        <taxon>Viridiplantae</taxon>
        <taxon>Streptophyta</taxon>
        <taxon>Embryophyta</taxon>
        <taxon>Tracheophyta</taxon>
        <taxon>Spermatophyta</taxon>
        <taxon>Magnoliopsida</taxon>
        <taxon>Liliopsida</taxon>
        <taxon>Poales</taxon>
        <taxon>Poaceae</taxon>
        <taxon>PACMAD clade</taxon>
        <taxon>Panicoideae</taxon>
        <taxon>Andropogonodae</taxon>
        <taxon>Andropogoneae</taxon>
        <taxon>Tripsacinae</taxon>
        <taxon>Zea</taxon>
    </lineage>
</organism>
<dbReference type="PROSITE" id="PS50157">
    <property type="entry name" value="ZINC_FINGER_C2H2_2"/>
    <property type="match status" value="1"/>
</dbReference>
<evidence type="ECO:0007829" key="16">
    <source>
        <dbReference type="PeptideAtlas" id="A0A804LVK5"/>
    </source>
</evidence>
<dbReference type="OrthoDB" id="6354171at2759"/>
<dbReference type="RefSeq" id="XP_020396170.1">
    <property type="nucleotide sequence ID" value="XM_020540581.2"/>
</dbReference>
<dbReference type="AlphaFoldDB" id="A0A804LVK5"/>
<dbReference type="FunFam" id="3.30.160.60:FF:000554">
    <property type="entry name" value="protein indeterminate-domain 12-like"/>
    <property type="match status" value="1"/>
</dbReference>
<keyword evidence="16" id="KW-1267">Proteomics identification</keyword>
<dbReference type="GeneID" id="542697"/>
<dbReference type="Pfam" id="PF22996">
    <property type="entry name" value="C2H2-2nd_BIRD-IDD"/>
    <property type="match status" value="1"/>
</dbReference>
<evidence type="ECO:0000256" key="3">
    <source>
        <dbReference type="ARBA" id="ARBA00022771"/>
    </source>
</evidence>
<dbReference type="Gramene" id="Zm00001eb039810_T002">
    <property type="protein sequence ID" value="Zm00001eb039810_P002"/>
    <property type="gene ID" value="Zm00001eb039810"/>
</dbReference>
<keyword evidence="7" id="KW-0804">Transcription</keyword>
<keyword evidence="3 11" id="KW-0863">Zinc-finger</keyword>
<evidence type="ECO:0000256" key="7">
    <source>
        <dbReference type="ARBA" id="ARBA00023163"/>
    </source>
</evidence>
<evidence type="ECO:0000256" key="9">
    <source>
        <dbReference type="ARBA" id="ARBA00072973"/>
    </source>
</evidence>
<dbReference type="Gene3D" id="3.30.160.60">
    <property type="entry name" value="Classic Zinc Finger"/>
    <property type="match status" value="2"/>
</dbReference>
<dbReference type="Pfam" id="PF22992">
    <property type="entry name" value="C2CH-4th_BIRD-IDD"/>
    <property type="match status" value="1"/>
</dbReference>
<evidence type="ECO:0000256" key="8">
    <source>
        <dbReference type="ARBA" id="ARBA00059785"/>
    </source>
</evidence>
<keyword evidence="15" id="KW-1185">Reference proteome</keyword>
<dbReference type="GO" id="GO:0003700">
    <property type="term" value="F:DNA-binding transcription factor activity"/>
    <property type="evidence" value="ECO:0000318"/>
    <property type="project" value="GO_Central"/>
</dbReference>
<reference evidence="14" key="2">
    <citation type="submission" date="2019-07" db="EMBL/GenBank/DDBJ databases">
        <authorList>
            <person name="Seetharam A."/>
            <person name="Woodhouse M."/>
            <person name="Cannon E."/>
        </authorList>
    </citation>
    <scope>NUCLEOTIDE SEQUENCE [LARGE SCALE GENOMIC DNA]</scope>
    <source>
        <strain evidence="14">cv. B73</strain>
    </source>
</reference>
<reference evidence="15" key="1">
    <citation type="submission" date="2015-12" db="EMBL/GenBank/DDBJ databases">
        <title>Update maize B73 reference genome by single molecule sequencing technologies.</title>
        <authorList>
            <consortium name="Maize Genome Sequencing Project"/>
            <person name="Ware D."/>
        </authorList>
    </citation>
    <scope>NUCLEOTIDE SEQUENCE [LARGE SCALE GENOMIC DNA]</scope>
    <source>
        <strain evidence="15">cv. B73</strain>
    </source>
</reference>